<name>A0AAN7UD91_9MYCE</name>
<dbReference type="PANTHER" id="PTHR37749">
    <property type="entry name" value="TRANSMEMBRANE PROTEIN"/>
    <property type="match status" value="1"/>
</dbReference>
<keyword evidence="3" id="KW-1185">Reference proteome</keyword>
<dbReference type="AlphaFoldDB" id="A0AAN7UD91"/>
<evidence type="ECO:0000256" key="1">
    <source>
        <dbReference type="SAM" id="Phobius"/>
    </source>
</evidence>
<dbReference type="Proteomes" id="UP001344447">
    <property type="component" value="Unassembled WGS sequence"/>
</dbReference>
<dbReference type="EMBL" id="JAVFKY010000003">
    <property type="protein sequence ID" value="KAK5579168.1"/>
    <property type="molecule type" value="Genomic_DNA"/>
</dbReference>
<feature type="transmembrane region" description="Helical" evidence="1">
    <location>
        <begin position="6"/>
        <end position="29"/>
    </location>
</feature>
<proteinExistence type="predicted"/>
<dbReference type="PANTHER" id="PTHR37749:SF1">
    <property type="entry name" value="TRANSMEMBRANE PROTEIN"/>
    <property type="match status" value="1"/>
</dbReference>
<evidence type="ECO:0000313" key="2">
    <source>
        <dbReference type="EMBL" id="KAK5579168.1"/>
    </source>
</evidence>
<dbReference type="GO" id="GO:0005794">
    <property type="term" value="C:Golgi apparatus"/>
    <property type="evidence" value="ECO:0007669"/>
    <property type="project" value="TreeGrafter"/>
</dbReference>
<reference evidence="2 3" key="1">
    <citation type="submission" date="2023-11" db="EMBL/GenBank/DDBJ databases">
        <title>Dfirmibasis_genome.</title>
        <authorList>
            <person name="Edelbroek B."/>
            <person name="Kjellin J."/>
            <person name="Jerlstrom-Hultqvist J."/>
            <person name="Soderbom F."/>
        </authorList>
    </citation>
    <scope>NUCLEOTIDE SEQUENCE [LARGE SCALE GENOMIC DNA]</scope>
    <source>
        <strain evidence="2 3">TNS-C-14</strain>
    </source>
</reference>
<keyword evidence="1" id="KW-0812">Transmembrane</keyword>
<organism evidence="2 3">
    <name type="scientific">Dictyostelium firmibasis</name>
    <dbReference type="NCBI Taxonomy" id="79012"/>
    <lineage>
        <taxon>Eukaryota</taxon>
        <taxon>Amoebozoa</taxon>
        <taxon>Evosea</taxon>
        <taxon>Eumycetozoa</taxon>
        <taxon>Dictyostelia</taxon>
        <taxon>Dictyosteliales</taxon>
        <taxon>Dictyosteliaceae</taxon>
        <taxon>Dictyostelium</taxon>
    </lineage>
</organism>
<evidence type="ECO:0000313" key="3">
    <source>
        <dbReference type="Proteomes" id="UP001344447"/>
    </source>
</evidence>
<comment type="caution">
    <text evidence="2">The sequence shown here is derived from an EMBL/GenBank/DDBJ whole genome shotgun (WGS) entry which is preliminary data.</text>
</comment>
<protein>
    <submittedName>
        <fullName evidence="2">Uncharacterized protein</fullName>
    </submittedName>
</protein>
<gene>
    <name evidence="2" type="ORF">RB653_008847</name>
</gene>
<keyword evidence="1" id="KW-0472">Membrane</keyword>
<accession>A0AAN7UD91</accession>
<sequence length="43" mass="4940">MVQFDVISYIIGVLVMIFGVVLPLSFMIYKNKKVFSNIKTSKQ</sequence>
<keyword evidence="1" id="KW-1133">Transmembrane helix</keyword>